<dbReference type="InterPro" id="IPR057397">
    <property type="entry name" value="HEAT_5MP1_2"/>
</dbReference>
<evidence type="ECO:0000256" key="2">
    <source>
        <dbReference type="SAM" id="MobiDB-lite"/>
    </source>
</evidence>
<dbReference type="AlphaFoldDB" id="A0A8H6VSQ1"/>
<evidence type="ECO:0000313" key="4">
    <source>
        <dbReference type="EMBL" id="KAF7288648.1"/>
    </source>
</evidence>
<dbReference type="Gene3D" id="1.25.40.180">
    <property type="match status" value="1"/>
</dbReference>
<dbReference type="Proteomes" id="UP000613580">
    <property type="component" value="Unassembled WGS sequence"/>
</dbReference>
<evidence type="ECO:0000313" key="5">
    <source>
        <dbReference type="Proteomes" id="UP000613580"/>
    </source>
</evidence>
<sequence length="430" mass="48115">MSTTASAKPSLTGVRIKARKGAVKAQAKHEPSSTSPPPPPSISSSPPPVFRDQLYKHLETVPENDFDSFTTKLVQAGSTLEYLKYADALFEIVLVGGLLQPGGSYVDDGAPVSPFTIFNAKEPADVDDLKKYVEVLNKLIRRYKYLQKPLEESSLPTLLQYIHRWSPAQKEKLAYTTGLLLSQGLANGSCLQSLTKDHLVKDSVSVSVVTLIFKAYLVDQSMDHLAGTLKRGGIKDMLLFFPPNKRTSKELEDHFKKANLPAVAEWWAKRQSTIIKDSIISDLRESLEREDTPEQAQESPIAETELVSCIWQGLMASVDWSARPDQIEGLALREVGKYTPIIQPFCNGAKTEVALINVVQVYCYEDTRIIKAFPQILKVLYNKDCISDQAIIYWHQKGSKPQGRQHFLKSTEALVKFLQEQEDDSDEDDE</sequence>
<dbReference type="SMART" id="SM00515">
    <property type="entry name" value="eIF5C"/>
    <property type="match status" value="1"/>
</dbReference>
<dbReference type="InterPro" id="IPR003307">
    <property type="entry name" value="W2_domain"/>
</dbReference>
<comment type="caution">
    <text evidence="4">The sequence shown here is derived from an EMBL/GenBank/DDBJ whole genome shotgun (WGS) entry which is preliminary data.</text>
</comment>
<dbReference type="Pfam" id="PF02020">
    <property type="entry name" value="W2"/>
    <property type="match status" value="1"/>
</dbReference>
<dbReference type="InterPro" id="IPR043510">
    <property type="entry name" value="W2_5MP1/2"/>
</dbReference>
<name>A0A8H6VSQ1_MYCCL</name>
<organism evidence="4 5">
    <name type="scientific">Mycena chlorophos</name>
    <name type="common">Agaric fungus</name>
    <name type="synonym">Agaricus chlorophos</name>
    <dbReference type="NCBI Taxonomy" id="658473"/>
    <lineage>
        <taxon>Eukaryota</taxon>
        <taxon>Fungi</taxon>
        <taxon>Dikarya</taxon>
        <taxon>Basidiomycota</taxon>
        <taxon>Agaricomycotina</taxon>
        <taxon>Agaricomycetes</taxon>
        <taxon>Agaricomycetidae</taxon>
        <taxon>Agaricales</taxon>
        <taxon>Marasmiineae</taxon>
        <taxon>Mycenaceae</taxon>
        <taxon>Mycena</taxon>
    </lineage>
</organism>
<dbReference type="Pfam" id="PF25504">
    <property type="entry name" value="HEAT_5MP1_2"/>
    <property type="match status" value="1"/>
</dbReference>
<dbReference type="PANTHER" id="PTHR14208">
    <property type="entry name" value="BASIC LEUCINE ZIPPER AND W2 DOMAIN-CONTAINING PROTEIN"/>
    <property type="match status" value="1"/>
</dbReference>
<feature type="compositionally biased region" description="Pro residues" evidence="2">
    <location>
        <begin position="34"/>
        <end position="49"/>
    </location>
</feature>
<dbReference type="InterPro" id="IPR051245">
    <property type="entry name" value="eIF5-mimic_regulator"/>
</dbReference>
<protein>
    <submittedName>
        <fullName evidence="4">W2 domain-containing protein</fullName>
    </submittedName>
</protein>
<gene>
    <name evidence="4" type="ORF">HMN09_01370700</name>
</gene>
<dbReference type="SUPFAM" id="SSF48371">
    <property type="entry name" value="ARM repeat"/>
    <property type="match status" value="1"/>
</dbReference>
<dbReference type="PANTHER" id="PTHR14208:SF2">
    <property type="entry name" value="PROTEIN KRASAVIETZ"/>
    <property type="match status" value="1"/>
</dbReference>
<dbReference type="PROSITE" id="PS51363">
    <property type="entry name" value="W2"/>
    <property type="match status" value="1"/>
</dbReference>
<reference evidence="4" key="1">
    <citation type="submission" date="2020-05" db="EMBL/GenBank/DDBJ databases">
        <title>Mycena genomes resolve the evolution of fungal bioluminescence.</title>
        <authorList>
            <person name="Tsai I.J."/>
        </authorList>
    </citation>
    <scope>NUCLEOTIDE SEQUENCE</scope>
    <source>
        <strain evidence="4">110903Hualien_Pintung</strain>
    </source>
</reference>
<feature type="domain" description="W2" evidence="3">
    <location>
        <begin position="253"/>
        <end position="428"/>
    </location>
</feature>
<accession>A0A8H6VSQ1</accession>
<proteinExistence type="inferred from homology"/>
<evidence type="ECO:0000259" key="3">
    <source>
        <dbReference type="PROSITE" id="PS51363"/>
    </source>
</evidence>
<dbReference type="GO" id="GO:0005737">
    <property type="term" value="C:cytoplasm"/>
    <property type="evidence" value="ECO:0007669"/>
    <property type="project" value="TreeGrafter"/>
</dbReference>
<comment type="similarity">
    <text evidence="1">Belongs to the BZW family.</text>
</comment>
<dbReference type="OrthoDB" id="1727522at2759"/>
<dbReference type="GO" id="GO:0016020">
    <property type="term" value="C:membrane"/>
    <property type="evidence" value="ECO:0007669"/>
    <property type="project" value="TreeGrafter"/>
</dbReference>
<dbReference type="InterPro" id="IPR016024">
    <property type="entry name" value="ARM-type_fold"/>
</dbReference>
<evidence type="ECO:0000256" key="1">
    <source>
        <dbReference type="ARBA" id="ARBA00008151"/>
    </source>
</evidence>
<keyword evidence="5" id="KW-1185">Reference proteome</keyword>
<feature type="region of interest" description="Disordered" evidence="2">
    <location>
        <begin position="1"/>
        <end position="49"/>
    </location>
</feature>
<dbReference type="CDD" id="cd11560">
    <property type="entry name" value="W2_eIF5C_like"/>
    <property type="match status" value="1"/>
</dbReference>
<dbReference type="EMBL" id="JACAZE010000032">
    <property type="protein sequence ID" value="KAF7288648.1"/>
    <property type="molecule type" value="Genomic_DNA"/>
</dbReference>